<feature type="domain" description="tRNA wybutosine-synthesis" evidence="1">
    <location>
        <begin position="183"/>
        <end position="233"/>
    </location>
</feature>
<dbReference type="Pfam" id="PF08608">
    <property type="entry name" value="Wyosine_form"/>
    <property type="match status" value="1"/>
</dbReference>
<dbReference type="Pfam" id="PF11716">
    <property type="entry name" value="MDMPI_N"/>
    <property type="match status" value="1"/>
</dbReference>
<dbReference type="InterPro" id="IPR017518">
    <property type="entry name" value="CHP03084"/>
</dbReference>
<evidence type="ECO:0000259" key="1">
    <source>
        <dbReference type="Pfam" id="PF08608"/>
    </source>
</evidence>
<dbReference type="STRING" id="641025.SAMN05421507_10359"/>
<dbReference type="GO" id="GO:0046872">
    <property type="term" value="F:metal ion binding"/>
    <property type="evidence" value="ECO:0007669"/>
    <property type="project" value="InterPro"/>
</dbReference>
<dbReference type="EMBL" id="FNIX01000003">
    <property type="protein sequence ID" value="SDO59157.1"/>
    <property type="molecule type" value="Genomic_DNA"/>
</dbReference>
<evidence type="ECO:0000259" key="2">
    <source>
        <dbReference type="Pfam" id="PF11716"/>
    </source>
</evidence>
<name>A0A1H0KT70_9PSEU</name>
<proteinExistence type="predicted"/>
<keyword evidence="4" id="KW-1185">Reference proteome</keyword>
<dbReference type="AlphaFoldDB" id="A0A1H0KT70"/>
<dbReference type="InterPro" id="IPR024344">
    <property type="entry name" value="MDMPI_metal-binding"/>
</dbReference>
<dbReference type="RefSeq" id="WP_090096833.1">
    <property type="nucleotide sequence ID" value="NZ_FNIX01000003.1"/>
</dbReference>
<dbReference type="InterPro" id="IPR034660">
    <property type="entry name" value="DinB/YfiT-like"/>
</dbReference>
<organism evidence="3 4">
    <name type="scientific">Lentzea jiangxiensis</name>
    <dbReference type="NCBI Taxonomy" id="641025"/>
    <lineage>
        <taxon>Bacteria</taxon>
        <taxon>Bacillati</taxon>
        <taxon>Actinomycetota</taxon>
        <taxon>Actinomycetes</taxon>
        <taxon>Pseudonocardiales</taxon>
        <taxon>Pseudonocardiaceae</taxon>
        <taxon>Lentzea</taxon>
    </lineage>
</organism>
<evidence type="ECO:0000313" key="3">
    <source>
        <dbReference type="EMBL" id="SDO59157.1"/>
    </source>
</evidence>
<dbReference type="Gene3D" id="1.20.120.450">
    <property type="entry name" value="dinb family like domain"/>
    <property type="match status" value="1"/>
</dbReference>
<feature type="domain" description="Mycothiol-dependent maleylpyruvate isomerase metal-binding" evidence="2">
    <location>
        <begin position="11"/>
        <end position="146"/>
    </location>
</feature>
<dbReference type="InterPro" id="IPR013917">
    <property type="entry name" value="tRNA_wybutosine-synth"/>
</dbReference>
<dbReference type="OrthoDB" id="113180at2"/>
<dbReference type="Proteomes" id="UP000199691">
    <property type="component" value="Unassembled WGS sequence"/>
</dbReference>
<protein>
    <submittedName>
        <fullName evidence="3">TIGR03084 family protein</fullName>
    </submittedName>
</protein>
<sequence length="266" mass="28270">MTEENVFLALKAEGEEVDRMVAPLTESQWSLPTPAPGWTIAHQIAHLTSTTRMAGLAASDPAAFATLVSGIGADFDGAVAGALAPFLSLGPRKLLERWRAERQAAGSALSSVPDGRLVPWLVNPLPAPVLAAGGMMELFAHGQDIADTLGIRREPTGRLKHLCGFGFHTMTFGYLARGLTPPQKPFRFELTGPSGELWTFGPQDASQRISGPALDFCLLVARRRHHADLAVVAEGEEALGWLEIAQAYRGPAGAGREAGQFSSQPA</sequence>
<dbReference type="InterPro" id="IPR017517">
    <property type="entry name" value="Maleyloyr_isom"/>
</dbReference>
<dbReference type="NCBIfam" id="TIGR03083">
    <property type="entry name" value="maleylpyruvate isomerase family mycothiol-dependent enzyme"/>
    <property type="match status" value="1"/>
</dbReference>
<accession>A0A1H0KT70</accession>
<gene>
    <name evidence="3" type="ORF">SAMN05421507_10359</name>
</gene>
<reference evidence="4" key="1">
    <citation type="submission" date="2016-10" db="EMBL/GenBank/DDBJ databases">
        <authorList>
            <person name="Varghese N."/>
            <person name="Submissions S."/>
        </authorList>
    </citation>
    <scope>NUCLEOTIDE SEQUENCE [LARGE SCALE GENOMIC DNA]</scope>
    <source>
        <strain evidence="4">CGMCC 4.6609</strain>
    </source>
</reference>
<dbReference type="NCBIfam" id="TIGR03084">
    <property type="entry name" value="TIGR03084 family metal-binding protein"/>
    <property type="match status" value="1"/>
</dbReference>
<evidence type="ECO:0000313" key="4">
    <source>
        <dbReference type="Proteomes" id="UP000199691"/>
    </source>
</evidence>
<dbReference type="SUPFAM" id="SSF109854">
    <property type="entry name" value="DinB/YfiT-like putative metalloenzymes"/>
    <property type="match status" value="1"/>
</dbReference>